<dbReference type="Pfam" id="PF13649">
    <property type="entry name" value="Methyltransf_25"/>
    <property type="match status" value="1"/>
</dbReference>
<dbReference type="SUPFAM" id="SSF53335">
    <property type="entry name" value="S-adenosyl-L-methionine-dependent methyltransferases"/>
    <property type="match status" value="1"/>
</dbReference>
<keyword evidence="3" id="KW-0489">Methyltransferase</keyword>
<keyword evidence="4" id="KW-1185">Reference proteome</keyword>
<dbReference type="GO" id="GO:0008168">
    <property type="term" value="F:methyltransferase activity"/>
    <property type="evidence" value="ECO:0007669"/>
    <property type="project" value="UniProtKB-KW"/>
</dbReference>
<gene>
    <name evidence="3" type="ORF">SAMN04489835_2443</name>
</gene>
<evidence type="ECO:0000259" key="2">
    <source>
        <dbReference type="Pfam" id="PF13649"/>
    </source>
</evidence>
<dbReference type="GO" id="GO:0032259">
    <property type="term" value="P:methylation"/>
    <property type="evidence" value="ECO:0007669"/>
    <property type="project" value="UniProtKB-KW"/>
</dbReference>
<organism evidence="3 4">
    <name type="scientific">Mycolicibacterium rutilum</name>
    <name type="common">Mycobacterium rutilum</name>
    <dbReference type="NCBI Taxonomy" id="370526"/>
    <lineage>
        <taxon>Bacteria</taxon>
        <taxon>Bacillati</taxon>
        <taxon>Actinomycetota</taxon>
        <taxon>Actinomycetes</taxon>
        <taxon>Mycobacteriales</taxon>
        <taxon>Mycobacteriaceae</taxon>
        <taxon>Mycolicibacterium</taxon>
    </lineage>
</organism>
<dbReference type="Proteomes" id="UP000182915">
    <property type="component" value="Chromosome I"/>
</dbReference>
<dbReference type="PANTHER" id="PTHR43861">
    <property type="entry name" value="TRANS-ACONITATE 2-METHYLTRANSFERASE-RELATED"/>
    <property type="match status" value="1"/>
</dbReference>
<dbReference type="RefSeq" id="WP_083407376.1">
    <property type="nucleotide sequence ID" value="NZ_LT629971.1"/>
</dbReference>
<protein>
    <submittedName>
        <fullName evidence="3">Methyltransferase domain-containing protein</fullName>
    </submittedName>
</protein>
<reference evidence="4" key="1">
    <citation type="submission" date="2016-10" db="EMBL/GenBank/DDBJ databases">
        <authorList>
            <person name="Varghese N."/>
            <person name="Submissions S."/>
        </authorList>
    </citation>
    <scope>NUCLEOTIDE SEQUENCE [LARGE SCALE GENOMIC DNA]</scope>
    <source>
        <strain evidence="4">DSM 45405</strain>
    </source>
</reference>
<dbReference type="InterPro" id="IPR041698">
    <property type="entry name" value="Methyltransf_25"/>
</dbReference>
<sequence length="231" mass="25345">MPALPSNSTVVVIKEPMAISSSNQPSSTGASGLGGYDEGYRACPRFWPSRVASALENLAQEADLQDLRVLDLGCGEGTNAAWLAKRGCQVTGVEISETALEHARRLWPDSNVNWVNADCAEFELGDKEFGLIVAYGLLHCLSIDVIPLIVQRMQTATRPGGWNVLATFNDRAQDLRGHPGFRPTLQPHDYYVSLYAKWTVLTATDLDLHESHPNNNIAHSHSLTRIVARRP</sequence>
<dbReference type="Gene3D" id="3.40.50.150">
    <property type="entry name" value="Vaccinia Virus protein VP39"/>
    <property type="match status" value="1"/>
</dbReference>
<evidence type="ECO:0000313" key="4">
    <source>
        <dbReference type="Proteomes" id="UP000182915"/>
    </source>
</evidence>
<dbReference type="AlphaFoldDB" id="A0A1H6JQY1"/>
<keyword evidence="1 3" id="KW-0808">Transferase</keyword>
<name>A0A1H6JQY1_MYCRU</name>
<dbReference type="OrthoDB" id="9786503at2"/>
<proteinExistence type="predicted"/>
<dbReference type="STRING" id="370526.SAMN04489835_2443"/>
<dbReference type="EMBL" id="LT629971">
    <property type="protein sequence ID" value="SEH64879.1"/>
    <property type="molecule type" value="Genomic_DNA"/>
</dbReference>
<evidence type="ECO:0000313" key="3">
    <source>
        <dbReference type="EMBL" id="SEH64879.1"/>
    </source>
</evidence>
<accession>A0A1H6JQY1</accession>
<dbReference type="CDD" id="cd02440">
    <property type="entry name" value="AdoMet_MTases"/>
    <property type="match status" value="1"/>
</dbReference>
<evidence type="ECO:0000256" key="1">
    <source>
        <dbReference type="ARBA" id="ARBA00022679"/>
    </source>
</evidence>
<feature type="domain" description="Methyltransferase" evidence="2">
    <location>
        <begin position="69"/>
        <end position="161"/>
    </location>
</feature>
<dbReference type="InterPro" id="IPR029063">
    <property type="entry name" value="SAM-dependent_MTases_sf"/>
</dbReference>